<evidence type="ECO:0000313" key="1">
    <source>
        <dbReference type="EMBL" id="PZF72533.1"/>
    </source>
</evidence>
<keyword evidence="2" id="KW-1185">Reference proteome</keyword>
<reference evidence="1 2" key="1">
    <citation type="submission" date="2018-06" db="EMBL/GenBank/DDBJ databases">
        <title>Mucibacter soli gen. nov., sp. nov., a new member of the family Chitinophagaceae producing mucin.</title>
        <authorList>
            <person name="Kim M.-K."/>
            <person name="Park S."/>
            <person name="Kim T.-S."/>
            <person name="Joung Y."/>
            <person name="Han J.-H."/>
            <person name="Kim S.B."/>
        </authorList>
    </citation>
    <scope>NUCLEOTIDE SEQUENCE [LARGE SCALE GENOMIC DNA]</scope>
    <source>
        <strain evidence="1 2">R1-15</strain>
    </source>
</reference>
<evidence type="ECO:0000313" key="2">
    <source>
        <dbReference type="Proteomes" id="UP000248745"/>
    </source>
</evidence>
<comment type="caution">
    <text evidence="1">The sequence shown here is derived from an EMBL/GenBank/DDBJ whole genome shotgun (WGS) entry which is preliminary data.</text>
</comment>
<gene>
    <name evidence="1" type="ORF">DN068_11755</name>
</gene>
<dbReference type="EMBL" id="QKTW01000017">
    <property type="protein sequence ID" value="PZF72533.1"/>
    <property type="molecule type" value="Genomic_DNA"/>
</dbReference>
<protein>
    <submittedName>
        <fullName evidence="1">Uncharacterized protein</fullName>
    </submittedName>
</protein>
<dbReference type="AlphaFoldDB" id="A0A2W2BXE6"/>
<proteinExistence type="predicted"/>
<dbReference type="Proteomes" id="UP000248745">
    <property type="component" value="Unassembled WGS sequence"/>
</dbReference>
<name>A0A2W2BXE6_9BACT</name>
<sequence>MFEQMEKHQMFQDVEVSDLSGKTVVWESQDKEFFTDEGKYDVVSVNTVGGKKLYTCVRDYDEEENTAGYANLWQSKKGNQESVLLKVLTKLFSVVCTIQNFSCTVFLTDEMRVHCNECQHSLISTFFRIPTPPPQVL</sequence>
<accession>A0A2W2BXE6</accession>
<organism evidence="1 2">
    <name type="scientific">Taibaiella soli</name>
    <dbReference type="NCBI Taxonomy" id="1649169"/>
    <lineage>
        <taxon>Bacteria</taxon>
        <taxon>Pseudomonadati</taxon>
        <taxon>Bacteroidota</taxon>
        <taxon>Chitinophagia</taxon>
        <taxon>Chitinophagales</taxon>
        <taxon>Chitinophagaceae</taxon>
        <taxon>Taibaiella</taxon>
    </lineage>
</organism>